<reference evidence="1 2" key="1">
    <citation type="submission" date="2017-12" db="EMBL/GenBank/DDBJ databases">
        <title>Sequencing, de novo assembly and annotation of complete genome of a new Thraustochytrid species, strain FCC1311.</title>
        <authorList>
            <person name="Sedici K."/>
            <person name="Godart F."/>
            <person name="Aiese Cigliano R."/>
            <person name="Sanseverino W."/>
            <person name="Barakat M."/>
            <person name="Ortet P."/>
            <person name="Marechal E."/>
            <person name="Cagnac O."/>
            <person name="Amato A."/>
        </authorList>
    </citation>
    <scope>NUCLEOTIDE SEQUENCE [LARGE SCALE GENOMIC DNA]</scope>
</reference>
<dbReference type="Pfam" id="PF13561">
    <property type="entry name" value="adh_short_C2"/>
    <property type="match status" value="1"/>
</dbReference>
<dbReference type="PRINTS" id="PR00081">
    <property type="entry name" value="GDHRDH"/>
</dbReference>
<dbReference type="Proteomes" id="UP000241890">
    <property type="component" value="Unassembled WGS sequence"/>
</dbReference>
<keyword evidence="2" id="KW-1185">Reference proteome</keyword>
<dbReference type="Gene3D" id="3.40.50.720">
    <property type="entry name" value="NAD(P)-binding Rossmann-like Domain"/>
    <property type="match status" value="1"/>
</dbReference>
<dbReference type="AlphaFoldDB" id="A0A2R5GVX6"/>
<dbReference type="OrthoDB" id="1393670at2759"/>
<evidence type="ECO:0000313" key="1">
    <source>
        <dbReference type="EMBL" id="GBG32074.1"/>
    </source>
</evidence>
<dbReference type="InterPro" id="IPR020904">
    <property type="entry name" value="Sc_DH/Rdtase_CS"/>
</dbReference>
<organism evidence="1 2">
    <name type="scientific">Hondaea fermentalgiana</name>
    <dbReference type="NCBI Taxonomy" id="2315210"/>
    <lineage>
        <taxon>Eukaryota</taxon>
        <taxon>Sar</taxon>
        <taxon>Stramenopiles</taxon>
        <taxon>Bigyra</taxon>
        <taxon>Labyrinthulomycetes</taxon>
        <taxon>Thraustochytrida</taxon>
        <taxon>Thraustochytriidae</taxon>
        <taxon>Hondaea</taxon>
    </lineage>
</organism>
<proteinExistence type="predicted"/>
<dbReference type="InterPro" id="IPR002347">
    <property type="entry name" value="SDR_fam"/>
</dbReference>
<evidence type="ECO:0000313" key="2">
    <source>
        <dbReference type="Proteomes" id="UP000241890"/>
    </source>
</evidence>
<dbReference type="InParanoid" id="A0A2R5GVX6"/>
<comment type="caution">
    <text evidence="1">The sequence shown here is derived from an EMBL/GenBank/DDBJ whole genome shotgun (WGS) entry which is preliminary data.</text>
</comment>
<sequence>MSLRGRLALVTGASSGIGAAAALKLASHGCAVALTGRKEEALLGVMERIKNDLGNEAPQVAIFPGDATQEADVDRIVQESVKLLGENRLDILVNCAGVLKGGAVGAADMANWDANFDTNARGVFCFMSKAIPYMEKPKGELTSSIVNVSSVNGLQSFGGVAAYCASKAAVDMLTDCAAVDLAPKGIRCNTVNPGVIVTELQKRGGLSDEQYAGFLKRSEEVTHPLGRVGKPDEAAEAILFLADSSKSDFITGTHLTIDGGRRCLGAR</sequence>
<dbReference type="FunFam" id="3.40.50.720:FF:000084">
    <property type="entry name" value="Short-chain dehydrogenase reductase"/>
    <property type="match status" value="1"/>
</dbReference>
<accession>A0A2R5GVX6</accession>
<dbReference type="InterPro" id="IPR036291">
    <property type="entry name" value="NAD(P)-bd_dom_sf"/>
</dbReference>
<dbReference type="PROSITE" id="PS00061">
    <property type="entry name" value="ADH_SHORT"/>
    <property type="match status" value="1"/>
</dbReference>
<protein>
    <submittedName>
        <fullName evidence="1">Dehydrogenase/reductase SDR family member 4</fullName>
    </submittedName>
</protein>
<dbReference type="PRINTS" id="PR00080">
    <property type="entry name" value="SDRFAMILY"/>
</dbReference>
<dbReference type="PANTHER" id="PTHR43975">
    <property type="entry name" value="ZGC:101858"/>
    <property type="match status" value="1"/>
</dbReference>
<dbReference type="EMBL" id="BEYU01000114">
    <property type="protein sequence ID" value="GBG32074.1"/>
    <property type="molecule type" value="Genomic_DNA"/>
</dbReference>
<dbReference type="PANTHER" id="PTHR43975:SF2">
    <property type="entry name" value="EG:BACR7A4.14 PROTEIN-RELATED"/>
    <property type="match status" value="1"/>
</dbReference>
<dbReference type="SUPFAM" id="SSF51735">
    <property type="entry name" value="NAD(P)-binding Rossmann-fold domains"/>
    <property type="match status" value="1"/>
</dbReference>
<gene>
    <name evidence="1" type="ORF">FCC1311_082992</name>
</gene>
<name>A0A2R5GVX6_9STRA</name>